<dbReference type="GeneID" id="36517378"/>
<dbReference type="Proteomes" id="UP000238350">
    <property type="component" value="Unassembled WGS sequence"/>
</dbReference>
<dbReference type="Gene3D" id="3.40.50.300">
    <property type="entry name" value="P-loop containing nucleotide triphosphate hydrolases"/>
    <property type="match status" value="2"/>
</dbReference>
<evidence type="ECO:0000313" key="3">
    <source>
        <dbReference type="Proteomes" id="UP000238350"/>
    </source>
</evidence>
<name>A0A2T0FM06_9ASCO</name>
<gene>
    <name evidence="2" type="ORF">B9G98_03630</name>
</gene>
<sequence length="217" mass="23658">MSTDQLTRRALSVLKDSGKDRIVVTIAGIPGSGKSTAAANVAAALNAISPGIAAVVGMDGFHYSRAQLDKFNDPVSAHKFRGAAFTFDAEKVVELARSLHDSSRPIPVPSFDHAKKDPVKDGIVIDPKAKIIIFEGLYLHLDVSPWSELMSYSDDSWFVEIDKSVARDRLARRHVTSGICDTLEQGYERADFNDLPNGEFIIEHNQASKLYISGSAK</sequence>
<dbReference type="EMBL" id="NDIQ01000022">
    <property type="protein sequence ID" value="PRT56010.1"/>
    <property type="molecule type" value="Genomic_DNA"/>
</dbReference>
<dbReference type="RefSeq" id="XP_024665955.1">
    <property type="nucleotide sequence ID" value="XM_024810187.1"/>
</dbReference>
<dbReference type="GO" id="GO:0005524">
    <property type="term" value="F:ATP binding"/>
    <property type="evidence" value="ECO:0007669"/>
    <property type="project" value="InterPro"/>
</dbReference>
<dbReference type="AlphaFoldDB" id="A0A2T0FM06"/>
<dbReference type="InterPro" id="IPR027417">
    <property type="entry name" value="P-loop_NTPase"/>
</dbReference>
<evidence type="ECO:0000259" key="1">
    <source>
        <dbReference type="Pfam" id="PF00485"/>
    </source>
</evidence>
<keyword evidence="3" id="KW-1185">Reference proteome</keyword>
<dbReference type="STRING" id="45607.A0A2T0FM06"/>
<evidence type="ECO:0000313" key="2">
    <source>
        <dbReference type="EMBL" id="PRT56010.1"/>
    </source>
</evidence>
<dbReference type="PANTHER" id="PTHR10285">
    <property type="entry name" value="URIDINE KINASE"/>
    <property type="match status" value="1"/>
</dbReference>
<protein>
    <recommendedName>
        <fullName evidence="1">Phosphoribulokinase/uridine kinase domain-containing protein</fullName>
    </recommendedName>
</protein>
<proteinExistence type="predicted"/>
<comment type="caution">
    <text evidence="2">The sequence shown here is derived from an EMBL/GenBank/DDBJ whole genome shotgun (WGS) entry which is preliminary data.</text>
</comment>
<feature type="domain" description="Phosphoribulokinase/uridine kinase" evidence="1">
    <location>
        <begin position="23"/>
        <end position="184"/>
    </location>
</feature>
<accession>A0A2T0FM06</accession>
<dbReference type="Pfam" id="PF00485">
    <property type="entry name" value="PRK"/>
    <property type="match status" value="1"/>
</dbReference>
<dbReference type="OrthoDB" id="6362633at2759"/>
<reference evidence="2 3" key="1">
    <citation type="submission" date="2017-04" db="EMBL/GenBank/DDBJ databases">
        <title>Genome sequencing of [Candida] sorbophila.</title>
        <authorList>
            <person name="Ahn J.O."/>
        </authorList>
    </citation>
    <scope>NUCLEOTIDE SEQUENCE [LARGE SCALE GENOMIC DNA]</scope>
    <source>
        <strain evidence="2 3">DS02</strain>
    </source>
</reference>
<dbReference type="GO" id="GO:0016301">
    <property type="term" value="F:kinase activity"/>
    <property type="evidence" value="ECO:0007669"/>
    <property type="project" value="InterPro"/>
</dbReference>
<dbReference type="SUPFAM" id="SSF52540">
    <property type="entry name" value="P-loop containing nucleoside triphosphate hydrolases"/>
    <property type="match status" value="1"/>
</dbReference>
<organism evidence="2 3">
    <name type="scientific">Wickerhamiella sorbophila</name>
    <dbReference type="NCBI Taxonomy" id="45607"/>
    <lineage>
        <taxon>Eukaryota</taxon>
        <taxon>Fungi</taxon>
        <taxon>Dikarya</taxon>
        <taxon>Ascomycota</taxon>
        <taxon>Saccharomycotina</taxon>
        <taxon>Dipodascomycetes</taxon>
        <taxon>Dipodascales</taxon>
        <taxon>Trichomonascaceae</taxon>
        <taxon>Wickerhamiella</taxon>
    </lineage>
</organism>
<dbReference type="InterPro" id="IPR006083">
    <property type="entry name" value="PRK/URK"/>
</dbReference>